<reference evidence="4" key="1">
    <citation type="journal article" date="2014" name="Microbiology">
        <title>A 2,4-dichlorophenoxyacetic acid degradation plasmid pM7012 discloses distribution of an unclassified megaplasmid group across bacterial species.</title>
        <authorList>
            <person name="Sakai Y."/>
            <person name="Ogawa N."/>
            <person name="Shimomura Y."/>
            <person name="Fujii T."/>
        </authorList>
    </citation>
    <scope>NUCLEOTIDE SEQUENCE</scope>
    <source>
        <strain evidence="4">M701</strain>
    </source>
</reference>
<dbReference type="GO" id="GO:0003677">
    <property type="term" value="F:DNA binding"/>
    <property type="evidence" value="ECO:0007669"/>
    <property type="project" value="InterPro"/>
</dbReference>
<keyword evidence="1" id="KW-0540">Nuclease</keyword>
<dbReference type="SMART" id="SM00475">
    <property type="entry name" value="53EXOc"/>
    <property type="match status" value="1"/>
</dbReference>
<dbReference type="CDD" id="cd09860">
    <property type="entry name" value="PIN_T4-like"/>
    <property type="match status" value="1"/>
</dbReference>
<dbReference type="SUPFAM" id="SSF88723">
    <property type="entry name" value="PIN domain-like"/>
    <property type="match status" value="1"/>
</dbReference>
<dbReference type="GO" id="GO:0017108">
    <property type="term" value="F:5'-flap endonuclease activity"/>
    <property type="evidence" value="ECO:0007669"/>
    <property type="project" value="InterPro"/>
</dbReference>
<dbReference type="RefSeq" id="WP_023842331.1">
    <property type="nucleotide sequence ID" value="NC_022995.1"/>
</dbReference>
<dbReference type="PANTHER" id="PTHR42646:SF2">
    <property type="entry name" value="5'-3' EXONUCLEASE FAMILY PROTEIN"/>
    <property type="match status" value="1"/>
</dbReference>
<reference evidence="4" key="2">
    <citation type="submission" date="2024-06" db="EMBL/GenBank/DDBJ databases">
        <authorList>
            <person name="Sakai Y."/>
            <person name="Fujii T."/>
        </authorList>
    </citation>
    <scope>NUCLEOTIDE SEQUENCE</scope>
    <source>
        <strain evidence="4">M701</strain>
        <plasmid evidence="4">pM7012</plasmid>
    </source>
</reference>
<sequence length="305" mass="33607">MAEFMLIDVNSIGYANQHSHTRTGQGMQVQAILGIIRSIAKRMREYPHHFPVVMWDGRAQWRYLAGATYEKQQPFIKLLAGTLGLTQAVAPSAEADDLGFQLMAALVARGHKVLQVTADTDSLQGYREGFSWLDPRFGRIIRSPAEQALVGTDCPRTYLEAKALEGDTSDTIGGVSRVGIPTALKIFATYGGSMSSFYEAVGKGQVDLKKKILGSLASDEGRAIFARNMKLMDLAAAPALQADDIVITTEPVNQDGFQQWIEHFDFSDVIYSAKGFLAPFRALGEREEYGDLMNVVECLQDIEYV</sequence>
<dbReference type="GO" id="GO:0033567">
    <property type="term" value="P:DNA replication, Okazaki fragment processing"/>
    <property type="evidence" value="ECO:0007669"/>
    <property type="project" value="InterPro"/>
</dbReference>
<dbReference type="PANTHER" id="PTHR42646">
    <property type="entry name" value="FLAP ENDONUCLEASE XNI"/>
    <property type="match status" value="1"/>
</dbReference>
<proteinExistence type="predicted"/>
<dbReference type="InterPro" id="IPR002421">
    <property type="entry name" value="5-3_exonuclease"/>
</dbReference>
<evidence type="ECO:0000259" key="3">
    <source>
        <dbReference type="SMART" id="SM00475"/>
    </source>
</evidence>
<dbReference type="AlphaFoldDB" id="V5YN94"/>
<dbReference type="SUPFAM" id="SSF47807">
    <property type="entry name" value="5' to 3' exonuclease, C-terminal subdomain"/>
    <property type="match status" value="1"/>
</dbReference>
<dbReference type="Gene3D" id="1.10.150.20">
    <property type="entry name" value="5' to 3' exonuclease, C-terminal subdomain"/>
    <property type="match status" value="1"/>
</dbReference>
<keyword evidence="4" id="KW-0269">Exonuclease</keyword>
<dbReference type="EMBL" id="AB853026">
    <property type="protein sequence ID" value="BAO18788.1"/>
    <property type="molecule type" value="Genomic_DNA"/>
</dbReference>
<dbReference type="InterPro" id="IPR038969">
    <property type="entry name" value="FEN"/>
</dbReference>
<dbReference type="InterPro" id="IPR020046">
    <property type="entry name" value="5-3_exonucl_a-hlix_arch_N"/>
</dbReference>
<dbReference type="InterPro" id="IPR029060">
    <property type="entry name" value="PIN-like_dom_sf"/>
</dbReference>
<accession>V5YN94</accession>
<dbReference type="CDD" id="cd09899">
    <property type="entry name" value="H3TH_T4-like"/>
    <property type="match status" value="1"/>
</dbReference>
<geneLocation type="plasmid" evidence="4">
    <name>pM7012</name>
</geneLocation>
<keyword evidence="2" id="KW-0378">Hydrolase</keyword>
<dbReference type="InterPro" id="IPR036279">
    <property type="entry name" value="5-3_exonuclease_C_sf"/>
</dbReference>
<dbReference type="GO" id="GO:0008409">
    <property type="term" value="F:5'-3' exonuclease activity"/>
    <property type="evidence" value="ECO:0007669"/>
    <property type="project" value="InterPro"/>
</dbReference>
<evidence type="ECO:0000256" key="1">
    <source>
        <dbReference type="ARBA" id="ARBA00022722"/>
    </source>
</evidence>
<name>V5YN94_9BURK</name>
<evidence type="ECO:0000256" key="2">
    <source>
        <dbReference type="ARBA" id="ARBA00022801"/>
    </source>
</evidence>
<protein>
    <submittedName>
        <fullName evidence="4">5'-3' exonuclease</fullName>
    </submittedName>
</protein>
<organism evidence="4">
    <name type="scientific">Burkholderia sp. M701</name>
    <dbReference type="NCBI Taxonomy" id="326454"/>
    <lineage>
        <taxon>Bacteria</taxon>
        <taxon>Pseudomonadati</taxon>
        <taxon>Pseudomonadota</taxon>
        <taxon>Betaproteobacteria</taxon>
        <taxon>Burkholderiales</taxon>
        <taxon>Burkholderiaceae</taxon>
        <taxon>Burkholderia</taxon>
    </lineage>
</organism>
<dbReference type="Pfam" id="PF02739">
    <property type="entry name" value="5_3_exonuc_N"/>
    <property type="match status" value="1"/>
</dbReference>
<dbReference type="InterPro" id="IPR008918">
    <property type="entry name" value="HhH2"/>
</dbReference>
<dbReference type="Gene3D" id="3.40.50.1010">
    <property type="entry name" value="5'-nuclease"/>
    <property type="match status" value="1"/>
</dbReference>
<keyword evidence="4" id="KW-0614">Plasmid</keyword>
<dbReference type="SMART" id="SM00279">
    <property type="entry name" value="HhH2"/>
    <property type="match status" value="1"/>
</dbReference>
<evidence type="ECO:0000313" key="4">
    <source>
        <dbReference type="EMBL" id="BAO18788.1"/>
    </source>
</evidence>
<feature type="domain" description="5'-3' exonuclease" evidence="3">
    <location>
        <begin position="2"/>
        <end position="246"/>
    </location>
</feature>